<reference evidence="1 2" key="1">
    <citation type="submission" date="2018-03" db="EMBL/GenBank/DDBJ databases">
        <title>Whole genome sequencing of Histamine producing bacteria.</title>
        <authorList>
            <person name="Butler K."/>
        </authorList>
    </citation>
    <scope>NUCLEOTIDE SEQUENCE [LARGE SCALE GENOMIC DNA]</scope>
    <source>
        <strain evidence="1 2">ATCC 19614</strain>
    </source>
</reference>
<keyword evidence="2" id="KW-1185">Reference proteome</keyword>
<organism evidence="1 2">
    <name type="scientific">Photobacterium indicum</name>
    <dbReference type="NCBI Taxonomy" id="81447"/>
    <lineage>
        <taxon>Bacteria</taxon>
        <taxon>Pseudomonadati</taxon>
        <taxon>Pseudomonadota</taxon>
        <taxon>Gammaproteobacteria</taxon>
        <taxon>Vibrionales</taxon>
        <taxon>Vibrionaceae</taxon>
        <taxon>Photobacterium</taxon>
    </lineage>
</organism>
<dbReference type="Proteomes" id="UP000241803">
    <property type="component" value="Unassembled WGS sequence"/>
</dbReference>
<sequence>MCPIEPAKRTEFQTKNAECNGITLIALLRAGAEVNAACPPHRCNRKTLNSAEPDATQAIRYRQPQISIGIIKTAT</sequence>
<dbReference type="EMBL" id="PYOC01000001">
    <property type="protein sequence ID" value="PSV49855.1"/>
    <property type="molecule type" value="Genomic_DNA"/>
</dbReference>
<comment type="caution">
    <text evidence="1">The sequence shown here is derived from an EMBL/GenBank/DDBJ whole genome shotgun (WGS) entry which is preliminary data.</text>
</comment>
<evidence type="ECO:0000313" key="1">
    <source>
        <dbReference type="EMBL" id="PSV49855.1"/>
    </source>
</evidence>
<gene>
    <name evidence="1" type="ORF">C9J47_04705</name>
</gene>
<protein>
    <submittedName>
        <fullName evidence="1">Uncharacterized protein</fullName>
    </submittedName>
</protein>
<name>A0A2T3LEQ9_9GAMM</name>
<evidence type="ECO:0000313" key="2">
    <source>
        <dbReference type="Proteomes" id="UP000241803"/>
    </source>
</evidence>
<dbReference type="AlphaFoldDB" id="A0A2T3LEQ9"/>
<proteinExistence type="predicted"/>
<accession>A0A2T3LEQ9</accession>